<evidence type="ECO:0000256" key="5">
    <source>
        <dbReference type="SAM" id="SignalP"/>
    </source>
</evidence>
<proteinExistence type="inferred from homology"/>
<comment type="similarity">
    <text evidence="1">Belongs to the glycosyl hydrolase 16 family.</text>
</comment>
<evidence type="ECO:0000313" key="8">
    <source>
        <dbReference type="Proteomes" id="UP000039865"/>
    </source>
</evidence>
<dbReference type="CDD" id="cd08023">
    <property type="entry name" value="GH16_laminarinase_like"/>
    <property type="match status" value="1"/>
</dbReference>
<dbReference type="InterPro" id="IPR013320">
    <property type="entry name" value="ConA-like_dom_sf"/>
</dbReference>
<name>A0A078ACI9_STYLE</name>
<evidence type="ECO:0000259" key="6">
    <source>
        <dbReference type="PROSITE" id="PS51762"/>
    </source>
</evidence>
<evidence type="ECO:0000256" key="4">
    <source>
        <dbReference type="ARBA" id="ARBA00023295"/>
    </source>
</evidence>
<keyword evidence="8" id="KW-1185">Reference proteome</keyword>
<evidence type="ECO:0000256" key="2">
    <source>
        <dbReference type="ARBA" id="ARBA00022729"/>
    </source>
</evidence>
<dbReference type="PANTHER" id="PTHR10963">
    <property type="entry name" value="GLYCOSYL HYDROLASE-RELATED"/>
    <property type="match status" value="1"/>
</dbReference>
<dbReference type="OMA" id="MDGQQFH"/>
<evidence type="ECO:0000256" key="1">
    <source>
        <dbReference type="ARBA" id="ARBA00006865"/>
    </source>
</evidence>
<dbReference type="Pfam" id="PF00722">
    <property type="entry name" value="Glyco_hydro_16"/>
    <property type="match status" value="1"/>
</dbReference>
<dbReference type="InParanoid" id="A0A078ACI9"/>
<dbReference type="PANTHER" id="PTHR10963:SF55">
    <property type="entry name" value="GLYCOSIDE HYDROLASE FAMILY 16 PROTEIN"/>
    <property type="match status" value="1"/>
</dbReference>
<keyword evidence="2 5" id="KW-0732">Signal</keyword>
<gene>
    <name evidence="7" type="primary">Contig5857.g6279</name>
    <name evidence="7" type="ORF">STYLEM_8293</name>
</gene>
<feature type="signal peptide" evidence="5">
    <location>
        <begin position="1"/>
        <end position="22"/>
    </location>
</feature>
<dbReference type="PROSITE" id="PS01034">
    <property type="entry name" value="GH16_1"/>
    <property type="match status" value="1"/>
</dbReference>
<evidence type="ECO:0000256" key="3">
    <source>
        <dbReference type="ARBA" id="ARBA00022801"/>
    </source>
</evidence>
<dbReference type="InterPro" id="IPR000757">
    <property type="entry name" value="Beta-glucanase-like"/>
</dbReference>
<dbReference type="Gene3D" id="2.60.120.200">
    <property type="match status" value="1"/>
</dbReference>
<dbReference type="PROSITE" id="PS51762">
    <property type="entry name" value="GH16_2"/>
    <property type="match status" value="1"/>
</dbReference>
<dbReference type="Proteomes" id="UP000039865">
    <property type="component" value="Unassembled WGS sequence"/>
</dbReference>
<feature type="domain" description="GH16" evidence="6">
    <location>
        <begin position="30"/>
        <end position="256"/>
    </location>
</feature>
<organism evidence="7 8">
    <name type="scientific">Stylonychia lemnae</name>
    <name type="common">Ciliate</name>
    <dbReference type="NCBI Taxonomy" id="5949"/>
    <lineage>
        <taxon>Eukaryota</taxon>
        <taxon>Sar</taxon>
        <taxon>Alveolata</taxon>
        <taxon>Ciliophora</taxon>
        <taxon>Intramacronucleata</taxon>
        <taxon>Spirotrichea</taxon>
        <taxon>Stichotrichia</taxon>
        <taxon>Sporadotrichida</taxon>
        <taxon>Oxytrichidae</taxon>
        <taxon>Stylonychinae</taxon>
        <taxon>Stylonychia</taxon>
    </lineage>
</organism>
<dbReference type="GO" id="GO:0004553">
    <property type="term" value="F:hydrolase activity, hydrolyzing O-glycosyl compounds"/>
    <property type="evidence" value="ECO:0007669"/>
    <property type="project" value="InterPro"/>
</dbReference>
<dbReference type="GO" id="GO:0005975">
    <property type="term" value="P:carbohydrate metabolic process"/>
    <property type="evidence" value="ECO:0007669"/>
    <property type="project" value="InterPro"/>
</dbReference>
<dbReference type="AlphaFoldDB" id="A0A078ACI9"/>
<evidence type="ECO:0000313" key="7">
    <source>
        <dbReference type="EMBL" id="CDW79307.1"/>
    </source>
</evidence>
<protein>
    <submittedName>
        <fullName evidence="7">Glycoside hydrolase family 16</fullName>
    </submittedName>
</protein>
<feature type="chain" id="PRO_5001729325" evidence="5">
    <location>
        <begin position="23"/>
        <end position="271"/>
    </location>
</feature>
<dbReference type="InterPro" id="IPR008263">
    <property type="entry name" value="GH16_AS"/>
</dbReference>
<dbReference type="EMBL" id="CCKQ01007880">
    <property type="protein sequence ID" value="CDW79307.1"/>
    <property type="molecule type" value="Genomic_DNA"/>
</dbReference>
<dbReference type="SUPFAM" id="SSF49899">
    <property type="entry name" value="Concanavalin A-like lectins/glucanases"/>
    <property type="match status" value="1"/>
</dbReference>
<keyword evidence="3 7" id="KW-0378">Hydrolase</keyword>
<reference evidence="7 8" key="1">
    <citation type="submission" date="2014-06" db="EMBL/GenBank/DDBJ databases">
        <authorList>
            <person name="Swart Estienne"/>
        </authorList>
    </citation>
    <scope>NUCLEOTIDE SEQUENCE [LARGE SCALE GENOMIC DNA]</scope>
    <source>
        <strain evidence="7 8">130c</strain>
    </source>
</reference>
<keyword evidence="4" id="KW-0326">Glycosidase</keyword>
<sequence>MISTVVKSLFIGAISLPALIQANWQLAWHDEFDGTQIDKSKWNYDIGGDGWGNQELEYYTDRGDNSYVKDGFLHIQAKKENYGGRQYTSARMKTQGKFSQKFGKFEARAKLPKGQGVWPAFWLLGDNISQVGWPACGEIDILEVIGKQPTVAHGSLHANGFDTTNGYNHAQGFADDYHIYGVEWHSGKLSFYVDGNTYFSVDKSASHGDWPFDRNNFFIILNLAIGGNWPGNPDGNTHFPSQFIIDYVRVYKYQQGHAEVEDEVEALEFLQ</sequence>
<dbReference type="OrthoDB" id="419959at2759"/>
<accession>A0A078ACI9</accession>
<dbReference type="InterPro" id="IPR050546">
    <property type="entry name" value="Glycosyl_Hydrlase_16"/>
</dbReference>